<gene>
    <name evidence="2" type="ORF">CC1G_05450</name>
</gene>
<organism evidence="2 3">
    <name type="scientific">Coprinopsis cinerea (strain Okayama-7 / 130 / ATCC MYA-4618 / FGSC 9003)</name>
    <name type="common">Inky cap fungus</name>
    <name type="synonym">Hormographiella aspergillata</name>
    <dbReference type="NCBI Taxonomy" id="240176"/>
    <lineage>
        <taxon>Eukaryota</taxon>
        <taxon>Fungi</taxon>
        <taxon>Dikarya</taxon>
        <taxon>Basidiomycota</taxon>
        <taxon>Agaricomycotina</taxon>
        <taxon>Agaricomycetes</taxon>
        <taxon>Agaricomycetidae</taxon>
        <taxon>Agaricales</taxon>
        <taxon>Agaricineae</taxon>
        <taxon>Psathyrellaceae</taxon>
        <taxon>Coprinopsis</taxon>
    </lineage>
</organism>
<dbReference type="Proteomes" id="UP000001861">
    <property type="component" value="Unassembled WGS sequence"/>
</dbReference>
<name>A8P5A7_COPC7</name>
<keyword evidence="1" id="KW-0812">Transmembrane</keyword>
<sequence>MTHPLSVEEYFNVMKLSQDGRYSAVLLFFILTSCWEVSMLFYGFWWSLELPFSSKNIISIPYDYPVGCLAFIAPEARSRTLILWIPTVVGSFLFLAFTMYRFFESIRDDDGTLNLKNCLRPKNISPIMIILAQDGARCYFVILVTTALRAVFLYHYAGVYPMIMHWHLVIYCTASSRLVLILRAGAGLPTKFVSGLPEQSRLDFKKATTNTTNWDSTLPTDTRLVFNYSLNTKGANGNGVA</sequence>
<keyword evidence="1" id="KW-1133">Transmembrane helix</keyword>
<dbReference type="RefSeq" id="XP_001838897.2">
    <property type="nucleotide sequence ID" value="XM_001838845.2"/>
</dbReference>
<dbReference type="KEGG" id="cci:CC1G_05450"/>
<feature type="transmembrane region" description="Helical" evidence="1">
    <location>
        <begin position="138"/>
        <end position="157"/>
    </location>
</feature>
<dbReference type="InParanoid" id="A8P5A7"/>
<keyword evidence="1" id="KW-0472">Membrane</keyword>
<dbReference type="GeneID" id="6015492"/>
<dbReference type="OrthoDB" id="3349377at2759"/>
<evidence type="ECO:0000313" key="3">
    <source>
        <dbReference type="Proteomes" id="UP000001861"/>
    </source>
</evidence>
<dbReference type="AlphaFoldDB" id="A8P5A7"/>
<reference evidence="2 3" key="1">
    <citation type="journal article" date="2010" name="Proc. Natl. Acad. Sci. U.S.A.">
        <title>Insights into evolution of multicellular fungi from the assembled chromosomes of the mushroom Coprinopsis cinerea (Coprinus cinereus).</title>
        <authorList>
            <person name="Stajich J.E."/>
            <person name="Wilke S.K."/>
            <person name="Ahren D."/>
            <person name="Au C.H."/>
            <person name="Birren B.W."/>
            <person name="Borodovsky M."/>
            <person name="Burns C."/>
            <person name="Canback B."/>
            <person name="Casselton L.A."/>
            <person name="Cheng C.K."/>
            <person name="Deng J."/>
            <person name="Dietrich F.S."/>
            <person name="Fargo D.C."/>
            <person name="Farman M.L."/>
            <person name="Gathman A.C."/>
            <person name="Goldberg J."/>
            <person name="Guigo R."/>
            <person name="Hoegger P.J."/>
            <person name="Hooker J.B."/>
            <person name="Huggins A."/>
            <person name="James T.Y."/>
            <person name="Kamada T."/>
            <person name="Kilaru S."/>
            <person name="Kodira C."/>
            <person name="Kues U."/>
            <person name="Kupfer D."/>
            <person name="Kwan H.S."/>
            <person name="Lomsadze A."/>
            <person name="Li W."/>
            <person name="Lilly W.W."/>
            <person name="Ma L.J."/>
            <person name="Mackey A.J."/>
            <person name="Manning G."/>
            <person name="Martin F."/>
            <person name="Muraguchi H."/>
            <person name="Natvig D.O."/>
            <person name="Palmerini H."/>
            <person name="Ramesh M.A."/>
            <person name="Rehmeyer C.J."/>
            <person name="Roe B.A."/>
            <person name="Shenoy N."/>
            <person name="Stanke M."/>
            <person name="Ter-Hovhannisyan V."/>
            <person name="Tunlid A."/>
            <person name="Velagapudi R."/>
            <person name="Vision T.J."/>
            <person name="Zeng Q."/>
            <person name="Zolan M.E."/>
            <person name="Pukkila P.J."/>
        </authorList>
    </citation>
    <scope>NUCLEOTIDE SEQUENCE [LARGE SCALE GENOMIC DNA]</scope>
    <source>
        <strain evidence="3">Okayama-7 / 130 / ATCC MYA-4618 / FGSC 9003</strain>
    </source>
</reference>
<proteinExistence type="predicted"/>
<protein>
    <submittedName>
        <fullName evidence="2">Uncharacterized protein</fullName>
    </submittedName>
</protein>
<accession>A8P5A7</accession>
<feature type="transmembrane region" description="Helical" evidence="1">
    <location>
        <begin position="24"/>
        <end position="45"/>
    </location>
</feature>
<dbReference type="HOGENOM" id="CLU_1151728_0_0_1"/>
<dbReference type="EMBL" id="AACS02000011">
    <property type="protein sequence ID" value="EAU82828.2"/>
    <property type="molecule type" value="Genomic_DNA"/>
</dbReference>
<dbReference type="VEuPathDB" id="FungiDB:CC1G_05450"/>
<evidence type="ECO:0000313" key="2">
    <source>
        <dbReference type="EMBL" id="EAU82828.2"/>
    </source>
</evidence>
<keyword evidence="3" id="KW-1185">Reference proteome</keyword>
<comment type="caution">
    <text evidence="2">The sequence shown here is derived from an EMBL/GenBank/DDBJ whole genome shotgun (WGS) entry which is preliminary data.</text>
</comment>
<evidence type="ECO:0000256" key="1">
    <source>
        <dbReference type="SAM" id="Phobius"/>
    </source>
</evidence>
<feature type="transmembrane region" description="Helical" evidence="1">
    <location>
        <begin position="81"/>
        <end position="103"/>
    </location>
</feature>